<proteinExistence type="predicted"/>
<evidence type="ECO:0000259" key="2">
    <source>
        <dbReference type="Pfam" id="PF00078"/>
    </source>
</evidence>
<evidence type="ECO:0000313" key="6">
    <source>
        <dbReference type="Proteomes" id="UP000198211"/>
    </source>
</evidence>
<dbReference type="PANTHER" id="PTHR33064">
    <property type="entry name" value="POL PROTEIN"/>
    <property type="match status" value="1"/>
</dbReference>
<feature type="region of interest" description="Disordered" evidence="1">
    <location>
        <begin position="658"/>
        <end position="680"/>
    </location>
</feature>
<organism evidence="5 6">
    <name type="scientific">Phytophthora megakarya</name>
    <dbReference type="NCBI Taxonomy" id="4795"/>
    <lineage>
        <taxon>Eukaryota</taxon>
        <taxon>Sar</taxon>
        <taxon>Stramenopiles</taxon>
        <taxon>Oomycota</taxon>
        <taxon>Peronosporomycetes</taxon>
        <taxon>Peronosporales</taxon>
        <taxon>Peronosporaceae</taxon>
        <taxon>Phytophthora</taxon>
    </lineage>
</organism>
<dbReference type="InterPro" id="IPR041577">
    <property type="entry name" value="RT_RNaseH_2"/>
</dbReference>
<gene>
    <name evidence="5" type="ORF">PHMEG_00018345</name>
</gene>
<dbReference type="Pfam" id="PF17919">
    <property type="entry name" value="RT_RNaseH_2"/>
    <property type="match status" value="1"/>
</dbReference>
<feature type="domain" description="Reverse transcriptase" evidence="2">
    <location>
        <begin position="288"/>
        <end position="434"/>
    </location>
</feature>
<dbReference type="Gene3D" id="3.30.70.270">
    <property type="match status" value="2"/>
</dbReference>
<dbReference type="Pfam" id="PF03732">
    <property type="entry name" value="Retrotrans_gag"/>
    <property type="match status" value="1"/>
</dbReference>
<dbReference type="Pfam" id="PF00078">
    <property type="entry name" value="RVT_1"/>
    <property type="match status" value="1"/>
</dbReference>
<dbReference type="InterPro" id="IPR000477">
    <property type="entry name" value="RT_dom"/>
</dbReference>
<evidence type="ECO:0000259" key="4">
    <source>
        <dbReference type="Pfam" id="PF17919"/>
    </source>
</evidence>
<keyword evidence="6" id="KW-1185">Reference proteome</keyword>
<sequence>IDIAIASTLIEAPSAKVNFLLSRLSGKAKEWALGKRVVDPLAFPTLEAIQSDLCLAFEPPQDESRVRAEFFFLKQGKMSMRDYVQKTQGMTRYSLTRTEPDSLEKAFALALHEDYVVTSSYARAMTVTDRANAPEPMDIDAIETSNNRLSWKNFLHNLKTGEIEPVCFITDPDSAIHAVNAVSGDAVLAVLYRPKNAEPKAAQSWEALKESGNPVYDTVHEYADVIPDKISAKLPADRDVRHEIDLAPGTEYCVTRQWPLPRDQVKAINEFFESRRKAGHVRESISPHSSPTLCTPIPRKDLVLDSISGSVIYSAIDSTDGFYQVLMRESDTPLTAVSTPSGMLWEWLVMPQGLKNAPATFNRMVSHVLRLLRDFAPSYFDDIFVHSCAEGDLSALEVHLRHLKEVFQVMRDNKLYANLKKCIFCAPKIPVLGCYVSKNRVRADPKKVASICSWSTPTNLTELPQWLGMANYLHKYTNDYAKLMQPLSALLQKDMPWVWEIDHREAFDSVKKSLTSAPVLMLPDESKSFHVVCDASDFAIACALMQFDDEGHERVYRRLHLEQSEPGKDRRDGPPPVIDAADNTRLIVNRIVAHEDPPIGFTPEDDTCESCNDLLHDVPDVVRDYEKTLVVASDSAERPAVNENEIVSVDQLANENENAVLDGSSDDSKLKEIASASHRD</sequence>
<evidence type="ECO:0000313" key="5">
    <source>
        <dbReference type="EMBL" id="OWZ09018.1"/>
    </source>
</evidence>
<dbReference type="InterPro" id="IPR043128">
    <property type="entry name" value="Rev_trsase/Diguanyl_cyclase"/>
</dbReference>
<protein>
    <submittedName>
        <fullName evidence="5">Polyprotein</fullName>
    </submittedName>
</protein>
<evidence type="ECO:0000259" key="3">
    <source>
        <dbReference type="Pfam" id="PF03732"/>
    </source>
</evidence>
<dbReference type="InterPro" id="IPR051320">
    <property type="entry name" value="Viral_Replic_Matur_Polypro"/>
</dbReference>
<dbReference type="InterPro" id="IPR005162">
    <property type="entry name" value="Retrotrans_gag_dom"/>
</dbReference>
<dbReference type="SUPFAM" id="SSF56672">
    <property type="entry name" value="DNA/RNA polymerases"/>
    <property type="match status" value="1"/>
</dbReference>
<dbReference type="Proteomes" id="UP000198211">
    <property type="component" value="Unassembled WGS sequence"/>
</dbReference>
<evidence type="ECO:0000256" key="1">
    <source>
        <dbReference type="SAM" id="MobiDB-lite"/>
    </source>
</evidence>
<name>A0A225VVT9_9STRA</name>
<reference evidence="6" key="1">
    <citation type="submission" date="2017-03" db="EMBL/GenBank/DDBJ databases">
        <title>Phytopthora megakarya and P. palmivora, two closely related causual agents of cacao black pod achieved similar genome size and gene model numbers by different mechanisms.</title>
        <authorList>
            <person name="Ali S."/>
            <person name="Shao J."/>
            <person name="Larry D.J."/>
            <person name="Kronmiller B."/>
            <person name="Shen D."/>
            <person name="Strem M.D."/>
            <person name="Melnick R.L."/>
            <person name="Guiltinan M.J."/>
            <person name="Tyler B.M."/>
            <person name="Meinhardt L.W."/>
            <person name="Bailey B.A."/>
        </authorList>
    </citation>
    <scope>NUCLEOTIDE SEQUENCE [LARGE SCALE GENOMIC DNA]</scope>
    <source>
        <strain evidence="6">zdho120</strain>
    </source>
</reference>
<accession>A0A225VVT9</accession>
<dbReference type="FunFam" id="3.30.70.270:FF:000020">
    <property type="entry name" value="Transposon Tf2-6 polyprotein-like Protein"/>
    <property type="match status" value="1"/>
</dbReference>
<feature type="compositionally biased region" description="Basic and acidic residues" evidence="1">
    <location>
        <begin position="666"/>
        <end position="680"/>
    </location>
</feature>
<dbReference type="AlphaFoldDB" id="A0A225VVT9"/>
<feature type="non-terminal residue" evidence="5">
    <location>
        <position position="1"/>
    </location>
</feature>
<feature type="domain" description="Reverse transcriptase/retrotransposon-derived protein RNase H-like" evidence="4">
    <location>
        <begin position="499"/>
        <end position="555"/>
    </location>
</feature>
<dbReference type="CDD" id="cd01647">
    <property type="entry name" value="RT_LTR"/>
    <property type="match status" value="1"/>
</dbReference>
<feature type="domain" description="Retrotransposon gag" evidence="3">
    <location>
        <begin position="22"/>
        <end position="105"/>
    </location>
</feature>
<dbReference type="PANTHER" id="PTHR33064:SF37">
    <property type="entry name" value="RIBONUCLEASE H"/>
    <property type="match status" value="1"/>
</dbReference>
<dbReference type="EMBL" id="NBNE01002943">
    <property type="protein sequence ID" value="OWZ09018.1"/>
    <property type="molecule type" value="Genomic_DNA"/>
</dbReference>
<dbReference type="InterPro" id="IPR043502">
    <property type="entry name" value="DNA/RNA_pol_sf"/>
</dbReference>
<comment type="caution">
    <text evidence="5">The sequence shown here is derived from an EMBL/GenBank/DDBJ whole genome shotgun (WGS) entry which is preliminary data.</text>
</comment>